<comment type="caution">
    <text evidence="1">The sequence shown here is derived from an EMBL/GenBank/DDBJ whole genome shotgun (WGS) entry which is preliminary data.</text>
</comment>
<dbReference type="PATRIC" id="fig|1008153.3.peg.1734"/>
<evidence type="ECO:0008006" key="3">
    <source>
        <dbReference type="Google" id="ProtNLM"/>
    </source>
</evidence>
<dbReference type="OrthoDB" id="333505at2157"/>
<evidence type="ECO:0000313" key="2">
    <source>
        <dbReference type="Proteomes" id="UP000075321"/>
    </source>
</evidence>
<sequence length="78" mass="8836">MDRLSASGETLYVARDEAERGSDGPFYVVYRTTNRRDRWGYLCGNCGSPNTAMDTMGRIVCNDCPNQRKPTEWDAAHE</sequence>
<reference evidence="1 2" key="1">
    <citation type="submission" date="2016-02" db="EMBL/GenBank/DDBJ databases">
        <title>Genome sequence of Halalkalicoccus paucihalophilus DSM 24557.</title>
        <authorList>
            <person name="Poehlein A."/>
            <person name="Daniel R."/>
        </authorList>
    </citation>
    <scope>NUCLEOTIDE SEQUENCE [LARGE SCALE GENOMIC DNA]</scope>
    <source>
        <strain evidence="1 2">DSM 24557</strain>
    </source>
</reference>
<dbReference type="Proteomes" id="UP000075321">
    <property type="component" value="Unassembled WGS sequence"/>
</dbReference>
<dbReference type="EMBL" id="LTAZ01000004">
    <property type="protein sequence ID" value="KYH26607.1"/>
    <property type="molecule type" value="Genomic_DNA"/>
</dbReference>
<dbReference type="InterPro" id="IPR043854">
    <property type="entry name" value="DUF5816"/>
</dbReference>
<evidence type="ECO:0000313" key="1">
    <source>
        <dbReference type="EMBL" id="KYH26607.1"/>
    </source>
</evidence>
<gene>
    <name evidence="1" type="ORF">HAPAU_17060</name>
</gene>
<keyword evidence="2" id="KW-1185">Reference proteome</keyword>
<protein>
    <recommendedName>
        <fullName evidence="3">GNAT family acetyltransferase</fullName>
    </recommendedName>
</protein>
<organism evidence="1 2">
    <name type="scientific">Halalkalicoccus paucihalophilus</name>
    <dbReference type="NCBI Taxonomy" id="1008153"/>
    <lineage>
        <taxon>Archaea</taxon>
        <taxon>Methanobacteriati</taxon>
        <taxon>Methanobacteriota</taxon>
        <taxon>Stenosarchaea group</taxon>
        <taxon>Halobacteria</taxon>
        <taxon>Halobacteriales</taxon>
        <taxon>Halococcaceae</taxon>
        <taxon>Halalkalicoccus</taxon>
    </lineage>
</organism>
<dbReference type="Pfam" id="PF19133">
    <property type="entry name" value="DUF5816"/>
    <property type="match status" value="1"/>
</dbReference>
<dbReference type="RefSeq" id="WP_066381442.1">
    <property type="nucleotide sequence ID" value="NZ_LTAZ01000004.1"/>
</dbReference>
<accession>A0A151AGS2</accession>
<proteinExistence type="predicted"/>
<name>A0A151AGS2_9EURY</name>
<dbReference type="AlphaFoldDB" id="A0A151AGS2"/>